<dbReference type="PANTHER" id="PTHR34407:SF1">
    <property type="entry name" value="SGNH HYDROLASE-TYPE ESTERASE DOMAIN-CONTAINING PROTEIN"/>
    <property type="match status" value="1"/>
</dbReference>
<sequence length="564" mass="63582">MAALPPLSNLTSRKPLLIAGFASLLFIFFLAHSWGSETVASYVPWRDQNPELASDVQVLNRDTQRRLDRLRKECQGPDPFEAQYSRANLRMTRGYEGSLARLERLIYKILRGDPVKVGIIGGSVTRGHGVQTHERWPDQLYGFLKEFYAPKSDIPVINGASPATGSDYFSYCFALHIPEDVDLVIVELGINDVGEPEDLTTMEDLLRGLLDMKSQPAVMLLEVLGFSGGGMGGAGGRHHLPVAQYYDVPVINQRHPTASHFARFPDIMPHYFDINGWGDPDMRHLNSRGHLDASNIIASMLRDTTCGLVSNPSFRLPPANPPKAVIEKTAQAAYDAQADELYGDDVEGALATLEADWSVEEKTWMEPYQRPNDVKEGEEGEHKETYRRPGMWQRRVEHGLVPRMEFLAGWNPDPNYRRATSRPTCYSTKATEARFNLTPSYADGWEFWIHPDHNDKPYVVAREPGARVTFEIPVHAGTIKMYYLRSERMSLGKIRCWIDDDETAGKEGVLLNGWWKRDWINIGQYKTLAENLPPGVHRVNCLNLNETDTTDGGHDFRIISLVSS</sequence>
<evidence type="ECO:0000313" key="3">
    <source>
        <dbReference type="Proteomes" id="UP001233271"/>
    </source>
</evidence>
<organism evidence="2 3">
    <name type="scientific">Cutaneotrichosporon cavernicola</name>
    <dbReference type="NCBI Taxonomy" id="279322"/>
    <lineage>
        <taxon>Eukaryota</taxon>
        <taxon>Fungi</taxon>
        <taxon>Dikarya</taxon>
        <taxon>Basidiomycota</taxon>
        <taxon>Agaricomycotina</taxon>
        <taxon>Tremellomycetes</taxon>
        <taxon>Trichosporonales</taxon>
        <taxon>Trichosporonaceae</taxon>
        <taxon>Cutaneotrichosporon</taxon>
    </lineage>
</organism>
<dbReference type="Proteomes" id="UP001233271">
    <property type="component" value="Chromosome 3"/>
</dbReference>
<dbReference type="PANTHER" id="PTHR34407">
    <property type="entry name" value="EXPRESSED PROTEIN"/>
    <property type="match status" value="1"/>
</dbReference>
<dbReference type="EMBL" id="AP028214">
    <property type="protein sequence ID" value="BEI90210.1"/>
    <property type="molecule type" value="Genomic_DNA"/>
</dbReference>
<proteinExistence type="predicted"/>
<gene>
    <name evidence="2" type="ORF">CcaverHIS019_0302800</name>
</gene>
<dbReference type="Pfam" id="PF13472">
    <property type="entry name" value="Lipase_GDSL_2"/>
    <property type="match status" value="1"/>
</dbReference>
<feature type="domain" description="SGNH hydrolase-type esterase" evidence="1">
    <location>
        <begin position="120"/>
        <end position="290"/>
    </location>
</feature>
<name>A0AA48IAR3_9TREE</name>
<evidence type="ECO:0000313" key="2">
    <source>
        <dbReference type="EMBL" id="BEI90210.1"/>
    </source>
</evidence>
<protein>
    <recommendedName>
        <fullName evidence="1">SGNH hydrolase-type esterase domain-containing protein</fullName>
    </recommendedName>
</protein>
<dbReference type="GeneID" id="85494080"/>
<keyword evidence="3" id="KW-1185">Reference proteome</keyword>
<dbReference type="InterPro" id="IPR013830">
    <property type="entry name" value="SGNH_hydro"/>
</dbReference>
<dbReference type="Gene3D" id="3.40.50.1110">
    <property type="entry name" value="SGNH hydrolase"/>
    <property type="match status" value="1"/>
</dbReference>
<dbReference type="AlphaFoldDB" id="A0AA48IAR3"/>
<evidence type="ECO:0000259" key="1">
    <source>
        <dbReference type="Pfam" id="PF13472"/>
    </source>
</evidence>
<dbReference type="CDD" id="cd00229">
    <property type="entry name" value="SGNH_hydrolase"/>
    <property type="match status" value="1"/>
</dbReference>
<dbReference type="RefSeq" id="XP_060455475.1">
    <property type="nucleotide sequence ID" value="XM_060598708.1"/>
</dbReference>
<dbReference type="SUPFAM" id="SSF52266">
    <property type="entry name" value="SGNH hydrolase"/>
    <property type="match status" value="1"/>
</dbReference>
<accession>A0AA48IAR3</accession>
<dbReference type="KEGG" id="ccac:CcaHIS019_0302800"/>
<dbReference type="InterPro" id="IPR036514">
    <property type="entry name" value="SGNH_hydro_sf"/>
</dbReference>
<reference evidence="2" key="1">
    <citation type="journal article" date="2023" name="BMC Genomics">
        <title>Chromosome-level genome assemblies of Cutaneotrichosporon spp. (Trichosporonales, Basidiomycota) reveal imbalanced evolution between nucleotide sequences and chromosome synteny.</title>
        <authorList>
            <person name="Kobayashi Y."/>
            <person name="Kayamori A."/>
            <person name="Aoki K."/>
            <person name="Shiwa Y."/>
            <person name="Matsutani M."/>
            <person name="Fujita N."/>
            <person name="Sugita T."/>
            <person name="Iwasaki W."/>
            <person name="Tanaka N."/>
            <person name="Takashima M."/>
        </authorList>
    </citation>
    <scope>NUCLEOTIDE SEQUENCE</scope>
    <source>
        <strain evidence="2">HIS019</strain>
    </source>
</reference>